<feature type="transmembrane region" description="Helical" evidence="7">
    <location>
        <begin position="7"/>
        <end position="27"/>
    </location>
</feature>
<feature type="transmembrane region" description="Helical" evidence="7">
    <location>
        <begin position="206"/>
        <end position="227"/>
    </location>
</feature>
<feature type="compositionally biased region" description="Acidic residues" evidence="6">
    <location>
        <begin position="377"/>
        <end position="407"/>
    </location>
</feature>
<dbReference type="PANTHER" id="PTHR33048">
    <property type="entry name" value="PTH11-LIKE INTEGRAL MEMBRANE PROTEIN (AFU_ORTHOLOGUE AFUA_5G11245)"/>
    <property type="match status" value="1"/>
</dbReference>
<evidence type="ECO:0000259" key="8">
    <source>
        <dbReference type="Pfam" id="PF20684"/>
    </source>
</evidence>
<evidence type="ECO:0000256" key="6">
    <source>
        <dbReference type="SAM" id="MobiDB-lite"/>
    </source>
</evidence>
<dbReference type="STRING" id="1810919.A0A3D8R556"/>
<dbReference type="GO" id="GO:0016020">
    <property type="term" value="C:membrane"/>
    <property type="evidence" value="ECO:0007669"/>
    <property type="project" value="UniProtKB-SubCell"/>
</dbReference>
<feature type="transmembrane region" description="Helical" evidence="7">
    <location>
        <begin position="127"/>
        <end position="147"/>
    </location>
</feature>
<dbReference type="GeneID" id="38119074"/>
<feature type="compositionally biased region" description="Low complexity" evidence="6">
    <location>
        <begin position="347"/>
        <end position="359"/>
    </location>
</feature>
<keyword evidence="4 7" id="KW-0472">Membrane</keyword>
<reference evidence="9 10" key="1">
    <citation type="journal article" date="2018" name="IMA Fungus">
        <title>IMA Genome-F 9: Draft genome sequence of Annulohypoxylon stygium, Aspergillus mulundensis, Berkeleyomyces basicola (syn. Thielaviopsis basicola), Ceratocystis smalleyi, two Cercospora beticola strains, Coleophoma cylindrospora, Fusarium fracticaudum, Phialophora cf. hyalina, and Morchella septimelata.</title>
        <authorList>
            <person name="Wingfield B.D."/>
            <person name="Bills G.F."/>
            <person name="Dong Y."/>
            <person name="Huang W."/>
            <person name="Nel W.J."/>
            <person name="Swalarsk-Parry B.S."/>
            <person name="Vaghefi N."/>
            <person name="Wilken P.M."/>
            <person name="An Z."/>
            <person name="de Beer Z.W."/>
            <person name="De Vos L."/>
            <person name="Chen L."/>
            <person name="Duong T.A."/>
            <person name="Gao Y."/>
            <person name="Hammerbacher A."/>
            <person name="Kikkert J.R."/>
            <person name="Li Y."/>
            <person name="Li H."/>
            <person name="Li K."/>
            <person name="Li Q."/>
            <person name="Liu X."/>
            <person name="Ma X."/>
            <person name="Naidoo K."/>
            <person name="Pethybridge S.J."/>
            <person name="Sun J."/>
            <person name="Steenkamp E.T."/>
            <person name="van der Nest M.A."/>
            <person name="van Wyk S."/>
            <person name="Wingfield M.J."/>
            <person name="Xiong C."/>
            <person name="Yue Q."/>
            <person name="Zhang X."/>
        </authorList>
    </citation>
    <scope>NUCLEOTIDE SEQUENCE [LARGE SCALE GENOMIC DNA]</scope>
    <source>
        <strain evidence="9 10">DSM 5745</strain>
    </source>
</reference>
<evidence type="ECO:0000256" key="1">
    <source>
        <dbReference type="ARBA" id="ARBA00004141"/>
    </source>
</evidence>
<proteinExistence type="inferred from homology"/>
<dbReference type="AlphaFoldDB" id="A0A3D8R556"/>
<comment type="similarity">
    <text evidence="5">Belongs to the SAT4 family.</text>
</comment>
<feature type="domain" description="Rhodopsin" evidence="8">
    <location>
        <begin position="20"/>
        <end position="262"/>
    </location>
</feature>
<organism evidence="9 10">
    <name type="scientific">Aspergillus mulundensis</name>
    <dbReference type="NCBI Taxonomy" id="1810919"/>
    <lineage>
        <taxon>Eukaryota</taxon>
        <taxon>Fungi</taxon>
        <taxon>Dikarya</taxon>
        <taxon>Ascomycota</taxon>
        <taxon>Pezizomycotina</taxon>
        <taxon>Eurotiomycetes</taxon>
        <taxon>Eurotiomycetidae</taxon>
        <taxon>Eurotiales</taxon>
        <taxon>Aspergillaceae</taxon>
        <taxon>Aspergillus</taxon>
        <taxon>Aspergillus subgen. Nidulantes</taxon>
    </lineage>
</organism>
<sequence>MVRAVEEWIWVAVLLAVAVLRYISRLLQTGALRNLQLEDGVMGVTVIFYILLTVFLVQVDKYGTNGVAPEALASVDPATIPGRIKGSKMVVAVEQFWMLVVWGCKACLLLLYSTMTSGLWQNRIVKIIGAICAGSFVLIEILFFAVWCRPFHAYWSYPPKSQQCSVYTNHAIIALSFNVSTDLMIMAIPLPLLIKAKLSLSKKLTLCGLFSLGAFVILCSILSKYYSISQPYGMKWLDWYVREAATAVIVANIPQTWTLFRRLFNFKSFLQHSSYNRSRSKSGNRYASRFDSSTIHLSRFRGDKSQIRSAIDRTESGEHINREQPLEIWAHRQFHVTNEVDEERRSSSSGSLSHSSGSGNQDFDPTAAPTKATVTIGEDEDEDEDECTDGDGDDGNDEDYQDEDDNGENACVPVLKTSYRLLRSMKPLKVVIISRREKLDEDKIECGKEETCEDGESGEIEGDVEYDDEGEAEPEDEETDEDIHSAPCCAPWLNRLLRKANRLPETATRLIALRDSHPNSAKEYHRLFTRTTSSPSAICPAQRHLSSTTITFGNLASGRRASADSCRL</sequence>
<evidence type="ECO:0000256" key="3">
    <source>
        <dbReference type="ARBA" id="ARBA00022989"/>
    </source>
</evidence>
<comment type="subcellular location">
    <subcellularLocation>
        <location evidence="1">Membrane</location>
        <topology evidence="1">Multi-pass membrane protein</topology>
    </subcellularLocation>
</comment>
<protein>
    <recommendedName>
        <fullName evidence="8">Rhodopsin domain-containing protein</fullName>
    </recommendedName>
</protein>
<accession>A0A3D8R556</accession>
<name>A0A3D8R556_9EURO</name>
<evidence type="ECO:0000256" key="5">
    <source>
        <dbReference type="ARBA" id="ARBA00038359"/>
    </source>
</evidence>
<keyword evidence="2 7" id="KW-0812">Transmembrane</keyword>
<feature type="region of interest" description="Disordered" evidence="6">
    <location>
        <begin position="446"/>
        <end position="484"/>
    </location>
</feature>
<dbReference type="EMBL" id="PVWQ01000011">
    <property type="protein sequence ID" value="RDW68944.1"/>
    <property type="molecule type" value="Genomic_DNA"/>
</dbReference>
<dbReference type="Pfam" id="PF20684">
    <property type="entry name" value="Fung_rhodopsin"/>
    <property type="match status" value="1"/>
</dbReference>
<feature type="transmembrane region" description="Helical" evidence="7">
    <location>
        <begin position="96"/>
        <end position="115"/>
    </location>
</feature>
<evidence type="ECO:0000256" key="4">
    <source>
        <dbReference type="ARBA" id="ARBA00023136"/>
    </source>
</evidence>
<dbReference type="InterPro" id="IPR052337">
    <property type="entry name" value="SAT4-like"/>
</dbReference>
<evidence type="ECO:0000313" key="9">
    <source>
        <dbReference type="EMBL" id="RDW68944.1"/>
    </source>
</evidence>
<feature type="transmembrane region" description="Helical" evidence="7">
    <location>
        <begin position="167"/>
        <end position="194"/>
    </location>
</feature>
<dbReference type="RefSeq" id="XP_026600733.1">
    <property type="nucleotide sequence ID" value="XM_026750720.1"/>
</dbReference>
<feature type="transmembrane region" description="Helical" evidence="7">
    <location>
        <begin position="39"/>
        <end position="59"/>
    </location>
</feature>
<dbReference type="InterPro" id="IPR049326">
    <property type="entry name" value="Rhodopsin_dom_fungi"/>
</dbReference>
<keyword evidence="10" id="KW-1185">Reference proteome</keyword>
<dbReference type="PANTHER" id="PTHR33048:SF30">
    <property type="entry name" value="FAMILY DECARBOXYLASE, PUTATIVE (AFU_ORTHOLOGUE AFUA_7G00920)-RELATED"/>
    <property type="match status" value="1"/>
</dbReference>
<evidence type="ECO:0000256" key="2">
    <source>
        <dbReference type="ARBA" id="ARBA00022692"/>
    </source>
</evidence>
<gene>
    <name evidence="9" type="ORF">DSM5745_08704</name>
</gene>
<dbReference type="Proteomes" id="UP000256690">
    <property type="component" value="Unassembled WGS sequence"/>
</dbReference>
<feature type="compositionally biased region" description="Acidic residues" evidence="6">
    <location>
        <begin position="451"/>
        <end position="481"/>
    </location>
</feature>
<feature type="region of interest" description="Disordered" evidence="6">
    <location>
        <begin position="339"/>
        <end position="411"/>
    </location>
</feature>
<comment type="caution">
    <text evidence="9">The sequence shown here is derived from an EMBL/GenBank/DDBJ whole genome shotgun (WGS) entry which is preliminary data.</text>
</comment>
<dbReference type="OrthoDB" id="3903189at2759"/>
<evidence type="ECO:0000313" key="10">
    <source>
        <dbReference type="Proteomes" id="UP000256690"/>
    </source>
</evidence>
<keyword evidence="3 7" id="KW-1133">Transmembrane helix</keyword>
<evidence type="ECO:0000256" key="7">
    <source>
        <dbReference type="SAM" id="Phobius"/>
    </source>
</evidence>